<evidence type="ECO:0000313" key="4">
    <source>
        <dbReference type="EMBL" id="TDK28510.1"/>
    </source>
</evidence>
<dbReference type="AlphaFoldDB" id="A0A4R5U443"/>
<name>A0A4R5U443_9GAMM</name>
<feature type="transmembrane region" description="Helical" evidence="2">
    <location>
        <begin position="554"/>
        <end position="580"/>
    </location>
</feature>
<dbReference type="InterPro" id="IPR006626">
    <property type="entry name" value="PbH1"/>
</dbReference>
<evidence type="ECO:0000313" key="5">
    <source>
        <dbReference type="Proteomes" id="UP000294796"/>
    </source>
</evidence>
<accession>A0A4R5U443</accession>
<keyword evidence="5" id="KW-1185">Reference proteome</keyword>
<keyword evidence="2" id="KW-1133">Transmembrane helix</keyword>
<comment type="caution">
    <text evidence="4">The sequence shown here is derived from an EMBL/GenBank/DDBJ whole genome shotgun (WGS) entry which is preliminary data.</text>
</comment>
<evidence type="ECO:0000256" key="2">
    <source>
        <dbReference type="SAM" id="Phobius"/>
    </source>
</evidence>
<dbReference type="SMART" id="SM00710">
    <property type="entry name" value="PbH1"/>
    <property type="match status" value="9"/>
</dbReference>
<evidence type="ECO:0000256" key="1">
    <source>
        <dbReference type="SAM" id="MobiDB-lite"/>
    </source>
</evidence>
<feature type="domain" description="Right handed beta helix" evidence="3">
    <location>
        <begin position="191"/>
        <end position="349"/>
    </location>
</feature>
<organism evidence="4 5">
    <name type="scientific">Luteimonas aestuarii</name>
    <dbReference type="NCBI Taxonomy" id="453837"/>
    <lineage>
        <taxon>Bacteria</taxon>
        <taxon>Pseudomonadati</taxon>
        <taxon>Pseudomonadota</taxon>
        <taxon>Gammaproteobacteria</taxon>
        <taxon>Lysobacterales</taxon>
        <taxon>Lysobacteraceae</taxon>
        <taxon>Luteimonas</taxon>
    </lineage>
</organism>
<protein>
    <submittedName>
        <fullName evidence="4">Right-handed parallel beta-helix repeat-containing protein</fullName>
    </submittedName>
</protein>
<dbReference type="InterPro" id="IPR011050">
    <property type="entry name" value="Pectin_lyase_fold/virulence"/>
</dbReference>
<sequence>MSPPSQASCTLNPASVRGKHAWRAWRRSPRRRLQSMCRRTIQPFIVVLLGLACALWLAAPATVQAATWHVSHAGDDDKGKGSEARPFRTLMRVFNTSNGVVRAGDTVLVHGGGPRYDECDVRLRVPVTLRSAPGPRAHIHCDLDQENTVTVQVDPGASGSRVSNLEISGGYFYGVMLQTYWEQGGPTDQAGASDVVLEDLLIHGTGRDGIKITPKSNRATIRRVEIHSTGQRDASNADGIDNVNGDGMVVEDSYIHDTATTGLYFKGGARDVLVQRNRIENTGDAGILVGFDTSVQFFDLDANPGYYEAIRGTVRNNVIRNTGYSGIGLYASKDAVVANNTIIDAGRKGHAAIFFGIVFQDWDDKAGRPPNTNATIRNNLVVQSGGNCVEIRHSPELGGLVGLEGAPGLDWNGYPTRGGGCRFVDHRPGTPMVGARGDFERWRARMGADAHSVLADFALDEQGRPLPGSPALGAGTPVDDLPDDIEGAPRGDPPTLGAYEGEAAAGASTMQSVPVQPVRGEQGGLVERSRGRAAEAGVLATAAYSRLQRSWHGWMPGIPLMTIVLLGGLLLVVVAALFALNLARKRNITGWLLAWMRQDWREPVPKGTTRHLLFCFVDHYEPAWGKPGLAKERARVARWRRDLPKLCEGHRDADGRPPVHSFFYPEEEYREEHIDRLVELCRLGLGEIEIHLHHDNDNEANLRATLSRFTELLASRHDALPRDPATGQPRWAFIHGNWALDNSHPTGRHCGVDNELIVLRETGCYADYTLPAAPDPCQTRTVNRIHYAKDDPCKPKSHDTGPRVRVGGREEGELMIVQGPLGFRWRSRKFGLIPRIENSDIRAVSPPSKDRIDAWVKTGIHVQGRPEWTFVKIHTHGAEDCDMDTLLGKAMDEAYAYLESKYNDGTQWKLHYVSAREMYNIAKAAEAGETGEPGQYRDYVIARPGYRERARAAA</sequence>
<gene>
    <name evidence="4" type="ORF">E2F46_01065</name>
</gene>
<dbReference type="SUPFAM" id="SSF51126">
    <property type="entry name" value="Pectin lyase-like"/>
    <property type="match status" value="1"/>
</dbReference>
<dbReference type="InterPro" id="IPR012334">
    <property type="entry name" value="Pectin_lyas_fold"/>
</dbReference>
<dbReference type="Pfam" id="PF13229">
    <property type="entry name" value="Beta_helix"/>
    <property type="match status" value="1"/>
</dbReference>
<dbReference type="EMBL" id="SMTF01000001">
    <property type="protein sequence ID" value="TDK28510.1"/>
    <property type="molecule type" value="Genomic_DNA"/>
</dbReference>
<dbReference type="InterPro" id="IPR039448">
    <property type="entry name" value="Beta_helix"/>
</dbReference>
<proteinExistence type="predicted"/>
<feature type="region of interest" description="Disordered" evidence="1">
    <location>
        <begin position="461"/>
        <end position="499"/>
    </location>
</feature>
<keyword evidence="2" id="KW-0812">Transmembrane</keyword>
<dbReference type="Proteomes" id="UP000294796">
    <property type="component" value="Unassembled WGS sequence"/>
</dbReference>
<dbReference type="Gene3D" id="2.160.20.10">
    <property type="entry name" value="Single-stranded right-handed beta-helix, Pectin lyase-like"/>
    <property type="match status" value="1"/>
</dbReference>
<reference evidence="4 5" key="1">
    <citation type="submission" date="2019-03" db="EMBL/GenBank/DDBJ databases">
        <title>Luteimonas zhaokaii sp.nov., isolated from the rectal contents of Plateau pika in Yushu, Qinghai Province, China.</title>
        <authorList>
            <person name="Zhang G."/>
        </authorList>
    </citation>
    <scope>NUCLEOTIDE SEQUENCE [LARGE SCALE GENOMIC DNA]</scope>
    <source>
        <strain evidence="4 5">B9</strain>
    </source>
</reference>
<dbReference type="OrthoDB" id="208599at2"/>
<evidence type="ECO:0000259" key="3">
    <source>
        <dbReference type="Pfam" id="PF13229"/>
    </source>
</evidence>
<keyword evidence="2" id="KW-0472">Membrane</keyword>